<organism evidence="2">
    <name type="scientific">Arabidopsis thaliana</name>
    <name type="common">Mouse-ear cress</name>
    <dbReference type="NCBI Taxonomy" id="3702"/>
    <lineage>
        <taxon>Eukaryota</taxon>
        <taxon>Viridiplantae</taxon>
        <taxon>Streptophyta</taxon>
        <taxon>Embryophyta</taxon>
        <taxon>Tracheophyta</taxon>
        <taxon>Spermatophyta</taxon>
        <taxon>Magnoliopsida</taxon>
        <taxon>eudicotyledons</taxon>
        <taxon>Gunneridae</taxon>
        <taxon>Pentapetalae</taxon>
        <taxon>rosids</taxon>
        <taxon>malvids</taxon>
        <taxon>Brassicales</taxon>
        <taxon>Brassicaceae</taxon>
        <taxon>Camelineae</taxon>
        <taxon>Arabidopsis</taxon>
    </lineage>
</organism>
<sequence length="409" mass="45831">MLIVIPDAARVLRDRAGQAYNEYGQKIDEQGNLLPNFVEGVDRYHQGVARYQGGYRAAAVVDGCAIQLDDYNRPDMFSASHFSYYTHQAHLSPTSTIGMECMLEKILKSQVMTNQRIDGLYNDVQDLNARFNTEDVNVVQSRSGIQHQTSVTPLTTACHTDLQNHSTPSLSVDRHDLDVDRHSSETDNASTFEGAKSSGLDSKVSTTDDNVDEQWTDVELAEVHGTSKNHKTQLTNQLMRIELQRWCRSTPPLVSIDTTTCVDRHPTQVEPEFLIRAGFRVEFTTDTPVTTVTSPTAPLLLDPPPKRLRYSSPPPKPPDFINKSLKFPKTVLRLSKPRVSRRALILSFDDCSGNRSRPPIPLSCSADIPHFLGRPHTPTVYTPPWMMRGSTRKYLLPPSDPPDPQTLPK</sequence>
<name>Q9LX58_ARATH</name>
<dbReference type="EMBL" id="AL356013">
    <property type="protein sequence ID" value="CAB91583.1"/>
    <property type="molecule type" value="Genomic_DNA"/>
</dbReference>
<feature type="compositionally biased region" description="Polar residues" evidence="1">
    <location>
        <begin position="199"/>
        <end position="208"/>
    </location>
</feature>
<reference evidence="2" key="2">
    <citation type="submission" date="2000-05" db="EMBL/GenBank/DDBJ databases">
        <authorList>
            <person name="Vitale D."/>
            <person name="Liguori R."/>
            <person name="Flores M."/>
            <person name="Argiriou A."/>
            <person name="De Simone V."/>
            <person name="Mewes H.W."/>
            <person name="Rudd S."/>
            <person name="Lemcke K."/>
            <person name="Mayer K.F.X."/>
            <person name="Quetier F."/>
            <person name="Salanoubat M."/>
        </authorList>
    </citation>
    <scope>NUCLEOTIDE SEQUENCE</scope>
</reference>
<feature type="region of interest" description="Disordered" evidence="1">
    <location>
        <begin position="181"/>
        <end position="208"/>
    </location>
</feature>
<reference key="1">
    <citation type="journal article" date="2000" name="Nature">
        <title>Sequence and analysis of chromosome 3 of the plant Arabidopsis thaliana.</title>
        <authorList>
            <consortium name="European Union Chromosome 3 Arabidopsis Sequencing Consortium"/>
            <consortium name="Institute for Genomic Research"/>
            <consortium name="Kazusa DNA Research Institute"/>
            <person name="Salanoubat M."/>
            <person name="Lemcke K."/>
            <person name="Rieger M."/>
            <person name="Ansorge W."/>
            <person name="Unseld M."/>
            <person name="Fartmann B."/>
            <person name="Valle G."/>
            <person name="Blocker H."/>
            <person name="Perez-Alonso M."/>
            <person name="Obermaier B."/>
            <person name="Delseny M."/>
            <person name="Boutry M."/>
            <person name="Grivell L.A."/>
            <person name="Mache R."/>
            <person name="Puigdomenech P."/>
            <person name="De Simone V."/>
            <person name="Choisne N."/>
            <person name="Artiguenave F."/>
            <person name="Robert C."/>
            <person name="Brottier P."/>
            <person name="Wincker P."/>
            <person name="Cattolico L."/>
            <person name="Weissenbach J."/>
            <person name="Saurin W."/>
            <person name="Quetier F."/>
            <person name="Schafer M."/>
            <person name="Muller-Auer S."/>
            <person name="Gabel C."/>
            <person name="Fuchs M."/>
            <person name="Benes V."/>
            <person name="Wurmbach E."/>
            <person name="Drzonek H."/>
            <person name="Erfle H."/>
            <person name="Jordan N."/>
            <person name="Bangert S."/>
            <person name="Wiedelmann R."/>
            <person name="Kranz H."/>
            <person name="Voss H."/>
            <person name="Holland R."/>
            <person name="Brandt P."/>
            <person name="Nyakatura G."/>
            <person name="Vezzi A."/>
            <person name="D'Angelo M."/>
            <person name="Pallavicini A."/>
            <person name="Toppo S."/>
            <person name="Simionati B."/>
            <person name="Conrad A."/>
            <person name="Hornischer K."/>
            <person name="Kauer G."/>
            <person name="Lohnert T.H."/>
            <person name="Nordsiek G."/>
            <person name="Reichelt J."/>
            <person name="Scharfe M."/>
            <person name="Schon O."/>
            <person name="Bargues M."/>
            <person name="Terol J."/>
            <person name="Climent J."/>
            <person name="Navarro P."/>
            <person name="Collado C."/>
            <person name="Perez-Perez A."/>
            <person name="Ottenwalder B."/>
            <person name="Duchemin D."/>
            <person name="Cooke R."/>
            <person name="Laudie M."/>
            <person name="Berger-Llauro C."/>
            <person name="Purnelle B."/>
            <person name="Masuy D."/>
            <person name="de Haan M."/>
            <person name="Maarse A.C."/>
            <person name="Alcaraz J.P."/>
            <person name="Cottet A."/>
            <person name="Casacuberta E."/>
            <person name="Monfort A."/>
            <person name="Argiriou A."/>
            <person name="flores M."/>
            <person name="Liguori R."/>
            <person name="Vitale D."/>
            <person name="Mannhaupt G."/>
            <person name="Haase D."/>
            <person name="Schoof H."/>
            <person name="Rudd S."/>
            <person name="Zaccaria P."/>
            <person name="Mewes H.W."/>
            <person name="Mayer K.F."/>
            <person name="Kaul S."/>
            <person name="Town C.D."/>
            <person name="Koo H.L."/>
            <person name="Tallon L.J."/>
            <person name="Jenkins J."/>
            <person name="Rooney T."/>
            <person name="Rizzo M."/>
            <person name="Walts A."/>
            <person name="Utterback T."/>
            <person name="Fujii C.Y."/>
            <person name="Shea T.P."/>
            <person name="Creasy T.H."/>
            <person name="Haas B."/>
            <person name="Maiti R."/>
            <person name="Wu D."/>
            <person name="Peterson J."/>
            <person name="Van Aken S."/>
            <person name="Pai G."/>
            <person name="Militscher J."/>
            <person name="Sellers P."/>
            <person name="Gill J.E."/>
            <person name="Feldblyum T.V."/>
            <person name="Preuss D."/>
            <person name="Lin X."/>
            <person name="Nierman W.C."/>
            <person name="Salzberg S.L."/>
            <person name="White O."/>
            <person name="Venter J.C."/>
            <person name="Fraser C.M."/>
            <person name="Kaneko T."/>
            <person name="Nakamura Y."/>
            <person name="Sato S."/>
            <person name="Kato T."/>
            <person name="Asamizu E."/>
            <person name="Sasamoto S."/>
            <person name="Kimura T."/>
            <person name="Idesawa K."/>
            <person name="Kawashima K."/>
            <person name="Kishida Y."/>
            <person name="Kiyokawa C."/>
            <person name="Kohara M."/>
            <person name="Matsumoto M."/>
            <person name="Matsuno A."/>
            <person name="Muraki A."/>
            <person name="Nakayama S."/>
            <person name="Nakazaki N."/>
            <person name="Shinpo S."/>
            <person name="Takeuchi C."/>
            <person name="Wada T."/>
            <person name="Watanabe A."/>
            <person name="Yamada M."/>
            <person name="Yasuda M."/>
            <person name="Tabata S."/>
        </authorList>
    </citation>
    <scope>NUCLEOTIDE SEQUENCE [LARGE SCALE GENOMIC DNA]</scope>
    <source>
        <strain>cv. Columbia</strain>
    </source>
</reference>
<proteinExistence type="predicted"/>
<reference evidence="2" key="3">
    <citation type="submission" date="2000-05" db="EMBL/GenBank/DDBJ databases">
        <authorList>
            <person name="EU Arabidopsis sequencing project"/>
        </authorList>
    </citation>
    <scope>NUCLEOTIDE SEQUENCE</scope>
</reference>
<protein>
    <submittedName>
        <fullName evidence="2">Uncharacterized protein F4M19_80</fullName>
    </submittedName>
</protein>
<accession>Q9LX58</accession>
<gene>
    <name evidence="2" type="primary">F4M19_80</name>
</gene>
<evidence type="ECO:0000256" key="1">
    <source>
        <dbReference type="SAM" id="MobiDB-lite"/>
    </source>
</evidence>
<dbReference type="PIR" id="T48967">
    <property type="entry name" value="T48967"/>
</dbReference>
<evidence type="ECO:0000313" key="2">
    <source>
        <dbReference type="EMBL" id="CAB91583.1"/>
    </source>
</evidence>
<dbReference type="AlphaFoldDB" id="Q9LX58"/>